<feature type="domain" description="EamA" evidence="8">
    <location>
        <begin position="143"/>
        <end position="279"/>
    </location>
</feature>
<comment type="caution">
    <text evidence="9">The sequence shown here is derived from an EMBL/GenBank/DDBJ whole genome shotgun (WGS) entry which is preliminary data.</text>
</comment>
<dbReference type="Proteomes" id="UP000587462">
    <property type="component" value="Unassembled WGS sequence"/>
</dbReference>
<feature type="compositionally biased region" description="Low complexity" evidence="6">
    <location>
        <begin position="291"/>
        <end position="304"/>
    </location>
</feature>
<gene>
    <name evidence="9" type="ORF">HG542_22505</name>
</gene>
<keyword evidence="10" id="KW-1185">Reference proteome</keyword>
<accession>A0A7Y7B7E6</accession>
<dbReference type="SUPFAM" id="SSF103481">
    <property type="entry name" value="Multidrug resistance efflux transporter EmrE"/>
    <property type="match status" value="2"/>
</dbReference>
<dbReference type="AlphaFoldDB" id="A0A7Y7B7E6"/>
<reference evidence="9 10" key="1">
    <citation type="submission" date="2020-04" db="EMBL/GenBank/DDBJ databases">
        <title>Draft Genome Sequence of Streptomyces morookaense DSM 40503, an 8-azaguanine-producing strain.</title>
        <authorList>
            <person name="Qi J."/>
            <person name="Gao J.-M."/>
        </authorList>
    </citation>
    <scope>NUCLEOTIDE SEQUENCE [LARGE SCALE GENOMIC DNA]</scope>
    <source>
        <strain evidence="9 10">DSM 40503</strain>
    </source>
</reference>
<evidence type="ECO:0000259" key="8">
    <source>
        <dbReference type="Pfam" id="PF00892"/>
    </source>
</evidence>
<evidence type="ECO:0000256" key="4">
    <source>
        <dbReference type="ARBA" id="ARBA00022989"/>
    </source>
</evidence>
<name>A0A7Y7B7E6_STRMO</name>
<dbReference type="PANTHER" id="PTHR32322:SF2">
    <property type="entry name" value="EAMA DOMAIN-CONTAINING PROTEIN"/>
    <property type="match status" value="1"/>
</dbReference>
<feature type="transmembrane region" description="Helical" evidence="7">
    <location>
        <begin position="146"/>
        <end position="162"/>
    </location>
</feature>
<feature type="transmembrane region" description="Helical" evidence="7">
    <location>
        <begin position="86"/>
        <end position="103"/>
    </location>
</feature>
<keyword evidence="5 7" id="KW-0472">Membrane</keyword>
<evidence type="ECO:0000256" key="7">
    <source>
        <dbReference type="SAM" id="Phobius"/>
    </source>
</evidence>
<dbReference type="PANTHER" id="PTHR32322">
    <property type="entry name" value="INNER MEMBRANE TRANSPORTER"/>
    <property type="match status" value="1"/>
</dbReference>
<sequence length="310" mass="31491">MAFFGSAFTSSKVVVGHVPHQVAAALRFGGGAVILLLILAVAGRRSGPFVWREAVRAGLVGLLGVFAYNLFFFWGLSLAPSVDGSIIVPVLSPVLTTTALLVMGKETASVPRIAGLVLGVAGAVVFFLGIGDAAGGVSGQRLTGDLVYLLGAAAWAAYSITSKRVLAGIEPLRATTYGTVAGSLGLVLLALPAVPDTHWSSLPASTWANVGYLAVGPTAIAYLCFYRGLRSVSPSTATVMMFAVPVFGVTSSVLFLDESFTATQVAGGVVMLAGAVLAVTQGRFARAGRKAAPAPQASPSAVAPEGARAN</sequence>
<keyword evidence="4 7" id="KW-1133">Transmembrane helix</keyword>
<feature type="transmembrane region" description="Helical" evidence="7">
    <location>
        <begin position="262"/>
        <end position="280"/>
    </location>
</feature>
<evidence type="ECO:0000256" key="1">
    <source>
        <dbReference type="ARBA" id="ARBA00004141"/>
    </source>
</evidence>
<dbReference type="GO" id="GO:0016020">
    <property type="term" value="C:membrane"/>
    <property type="evidence" value="ECO:0007669"/>
    <property type="project" value="UniProtKB-SubCell"/>
</dbReference>
<dbReference type="Pfam" id="PF00892">
    <property type="entry name" value="EamA"/>
    <property type="match status" value="2"/>
</dbReference>
<feature type="transmembrane region" description="Helical" evidence="7">
    <location>
        <begin position="54"/>
        <end position="74"/>
    </location>
</feature>
<feature type="domain" description="EamA" evidence="8">
    <location>
        <begin position="2"/>
        <end position="127"/>
    </location>
</feature>
<protein>
    <submittedName>
        <fullName evidence="9">EamA family transporter</fullName>
    </submittedName>
</protein>
<feature type="transmembrane region" description="Helical" evidence="7">
    <location>
        <begin position="237"/>
        <end position="256"/>
    </location>
</feature>
<evidence type="ECO:0000256" key="6">
    <source>
        <dbReference type="SAM" id="MobiDB-lite"/>
    </source>
</evidence>
<organism evidence="9 10">
    <name type="scientific">Streptomyces morookaense</name>
    <name type="common">Streptoverticillium morookaense</name>
    <dbReference type="NCBI Taxonomy" id="1970"/>
    <lineage>
        <taxon>Bacteria</taxon>
        <taxon>Bacillati</taxon>
        <taxon>Actinomycetota</taxon>
        <taxon>Actinomycetes</taxon>
        <taxon>Kitasatosporales</taxon>
        <taxon>Streptomycetaceae</taxon>
        <taxon>Streptomyces</taxon>
    </lineage>
</organism>
<keyword evidence="3 7" id="KW-0812">Transmembrane</keyword>
<feature type="region of interest" description="Disordered" evidence="6">
    <location>
        <begin position="290"/>
        <end position="310"/>
    </location>
</feature>
<proteinExistence type="inferred from homology"/>
<evidence type="ECO:0000256" key="5">
    <source>
        <dbReference type="ARBA" id="ARBA00023136"/>
    </source>
</evidence>
<dbReference type="Gene3D" id="1.10.3730.20">
    <property type="match status" value="1"/>
</dbReference>
<evidence type="ECO:0000313" key="9">
    <source>
        <dbReference type="EMBL" id="NVK80408.1"/>
    </source>
</evidence>
<feature type="transmembrane region" description="Helical" evidence="7">
    <location>
        <begin position="206"/>
        <end position="225"/>
    </location>
</feature>
<dbReference type="InterPro" id="IPR050638">
    <property type="entry name" value="AA-Vitamin_Transporters"/>
</dbReference>
<feature type="transmembrane region" description="Helical" evidence="7">
    <location>
        <begin position="115"/>
        <end position="134"/>
    </location>
</feature>
<evidence type="ECO:0000313" key="10">
    <source>
        <dbReference type="Proteomes" id="UP000587462"/>
    </source>
</evidence>
<feature type="transmembrane region" description="Helical" evidence="7">
    <location>
        <begin position="20"/>
        <end position="42"/>
    </location>
</feature>
<feature type="transmembrane region" description="Helical" evidence="7">
    <location>
        <begin position="174"/>
        <end position="194"/>
    </location>
</feature>
<comment type="similarity">
    <text evidence="2">Belongs to the EamA transporter family.</text>
</comment>
<dbReference type="InterPro" id="IPR000620">
    <property type="entry name" value="EamA_dom"/>
</dbReference>
<evidence type="ECO:0000256" key="2">
    <source>
        <dbReference type="ARBA" id="ARBA00007362"/>
    </source>
</evidence>
<comment type="subcellular location">
    <subcellularLocation>
        <location evidence="1">Membrane</location>
        <topology evidence="1">Multi-pass membrane protein</topology>
    </subcellularLocation>
</comment>
<evidence type="ECO:0000256" key="3">
    <source>
        <dbReference type="ARBA" id="ARBA00022692"/>
    </source>
</evidence>
<dbReference type="InterPro" id="IPR037185">
    <property type="entry name" value="EmrE-like"/>
</dbReference>
<dbReference type="EMBL" id="JABBXF010000054">
    <property type="protein sequence ID" value="NVK80408.1"/>
    <property type="molecule type" value="Genomic_DNA"/>
</dbReference>